<dbReference type="Proteomes" id="UP001464891">
    <property type="component" value="Unassembled WGS sequence"/>
</dbReference>
<dbReference type="RefSeq" id="WP_190440172.1">
    <property type="nucleotide sequence ID" value="NZ_JAMPKM010000014.1"/>
</dbReference>
<evidence type="ECO:0000313" key="1">
    <source>
        <dbReference type="EMBL" id="MEP0819439.1"/>
    </source>
</evidence>
<sequence length="90" mass="9815">MKIDFKKQNIKVTATAPGSWHFQVSTASQQQFAIEVSAASTGFWQSEIRDSQQRLLGCTCDRAPENVFAKAIALLQAFLTEPGLTANAVV</sequence>
<keyword evidence="2" id="KW-1185">Reference proteome</keyword>
<dbReference type="EMBL" id="JAMPKM010000014">
    <property type="protein sequence ID" value="MEP0819439.1"/>
    <property type="molecule type" value="Genomic_DNA"/>
</dbReference>
<comment type="caution">
    <text evidence="1">The sequence shown here is derived from an EMBL/GenBank/DDBJ whole genome shotgun (WGS) entry which is preliminary data.</text>
</comment>
<evidence type="ECO:0000313" key="2">
    <source>
        <dbReference type="Proteomes" id="UP001464891"/>
    </source>
</evidence>
<protein>
    <submittedName>
        <fullName evidence="1">Uncharacterized protein</fullName>
    </submittedName>
</protein>
<reference evidence="1 2" key="1">
    <citation type="submission" date="2022-04" db="EMBL/GenBank/DDBJ databases">
        <title>Positive selection, recombination, and allopatry shape intraspecific diversity of widespread and dominant cyanobacteria.</title>
        <authorList>
            <person name="Wei J."/>
            <person name="Shu W."/>
            <person name="Hu C."/>
        </authorList>
    </citation>
    <scope>NUCLEOTIDE SEQUENCE [LARGE SCALE GENOMIC DNA]</scope>
    <source>
        <strain evidence="1 2">GB2-A4</strain>
    </source>
</reference>
<gene>
    <name evidence="1" type="ORF">NC998_20265</name>
</gene>
<accession>A0ABV0JCS1</accession>
<name>A0ABV0JCS1_9CYAN</name>
<organism evidence="1 2">
    <name type="scientific">Trichocoleus desertorum GB2-A4</name>
    <dbReference type="NCBI Taxonomy" id="2933944"/>
    <lineage>
        <taxon>Bacteria</taxon>
        <taxon>Bacillati</taxon>
        <taxon>Cyanobacteriota</taxon>
        <taxon>Cyanophyceae</taxon>
        <taxon>Leptolyngbyales</taxon>
        <taxon>Trichocoleusaceae</taxon>
        <taxon>Trichocoleus</taxon>
    </lineage>
</organism>
<proteinExistence type="predicted"/>